<dbReference type="EMBL" id="SJPJ01000001">
    <property type="protein sequence ID" value="TWT80093.1"/>
    <property type="molecule type" value="Genomic_DNA"/>
</dbReference>
<comment type="caution">
    <text evidence="1">The sequence shown here is derived from an EMBL/GenBank/DDBJ whole genome shotgun (WGS) entry which is preliminary data.</text>
</comment>
<accession>A0A5C5Z079</accession>
<proteinExistence type="predicted"/>
<sequence>MRLNEFVIAIGRQHGYPANLPRKGPTKQLGDSNTIAAREDSASLLPGDALMIHFVVVLFVSAQFPGDWAS</sequence>
<dbReference type="AlphaFoldDB" id="A0A5C5Z079"/>
<evidence type="ECO:0000313" key="2">
    <source>
        <dbReference type="Proteomes" id="UP000315010"/>
    </source>
</evidence>
<gene>
    <name evidence="1" type="ORF">CA13_15060</name>
</gene>
<reference evidence="1 2" key="1">
    <citation type="submission" date="2019-02" db="EMBL/GenBank/DDBJ databases">
        <title>Deep-cultivation of Planctomycetes and their phenomic and genomic characterization uncovers novel biology.</title>
        <authorList>
            <person name="Wiegand S."/>
            <person name="Jogler M."/>
            <person name="Boedeker C."/>
            <person name="Pinto D."/>
            <person name="Vollmers J."/>
            <person name="Rivas-Marin E."/>
            <person name="Kohn T."/>
            <person name="Peeters S.H."/>
            <person name="Heuer A."/>
            <person name="Rast P."/>
            <person name="Oberbeckmann S."/>
            <person name="Bunk B."/>
            <person name="Jeske O."/>
            <person name="Meyerdierks A."/>
            <person name="Storesund J.E."/>
            <person name="Kallscheuer N."/>
            <person name="Luecker S."/>
            <person name="Lage O.M."/>
            <person name="Pohl T."/>
            <person name="Merkel B.J."/>
            <person name="Hornburger P."/>
            <person name="Mueller R.-W."/>
            <person name="Bruemmer F."/>
            <person name="Labrenz M."/>
            <person name="Spormann A.M."/>
            <person name="Op Den Camp H."/>
            <person name="Overmann J."/>
            <person name="Amann R."/>
            <person name="Jetten M.S.M."/>
            <person name="Mascher T."/>
            <person name="Medema M.H."/>
            <person name="Devos D.P."/>
            <person name="Kaster A.-K."/>
            <person name="Ovreas L."/>
            <person name="Rohde M."/>
            <person name="Galperin M.Y."/>
            <person name="Jogler C."/>
        </authorList>
    </citation>
    <scope>NUCLEOTIDE SEQUENCE [LARGE SCALE GENOMIC DNA]</scope>
    <source>
        <strain evidence="1 2">CA13</strain>
    </source>
</reference>
<keyword evidence="2" id="KW-1185">Reference proteome</keyword>
<evidence type="ECO:0000313" key="1">
    <source>
        <dbReference type="EMBL" id="TWT80093.1"/>
    </source>
</evidence>
<dbReference type="Proteomes" id="UP000315010">
    <property type="component" value="Unassembled WGS sequence"/>
</dbReference>
<name>A0A5C5Z079_9BACT</name>
<protein>
    <submittedName>
        <fullName evidence="1">Uncharacterized protein</fullName>
    </submittedName>
</protein>
<organism evidence="1 2">
    <name type="scientific">Novipirellula herctigrandis</name>
    <dbReference type="NCBI Taxonomy" id="2527986"/>
    <lineage>
        <taxon>Bacteria</taxon>
        <taxon>Pseudomonadati</taxon>
        <taxon>Planctomycetota</taxon>
        <taxon>Planctomycetia</taxon>
        <taxon>Pirellulales</taxon>
        <taxon>Pirellulaceae</taxon>
        <taxon>Novipirellula</taxon>
    </lineage>
</organism>